<comment type="caution">
    <text evidence="4">The sequence shown here is derived from an EMBL/GenBank/DDBJ whole genome shotgun (WGS) entry which is preliminary data.</text>
</comment>
<dbReference type="SUPFAM" id="SSF54928">
    <property type="entry name" value="RNA-binding domain, RBD"/>
    <property type="match status" value="1"/>
</dbReference>
<dbReference type="GO" id="GO:0003723">
    <property type="term" value="F:RNA binding"/>
    <property type="evidence" value="ECO:0007669"/>
    <property type="project" value="UniProtKB-KW"/>
</dbReference>
<evidence type="ECO:0000313" key="5">
    <source>
        <dbReference type="Proteomes" id="UP000053095"/>
    </source>
</evidence>
<name>A0A6V8HFS8_TALPI</name>
<dbReference type="PANTHER" id="PTHR23189">
    <property type="entry name" value="RNA RECOGNITION MOTIF-CONTAINING"/>
    <property type="match status" value="1"/>
</dbReference>
<accession>A0A6V8HFS8</accession>
<protein>
    <submittedName>
        <fullName evidence="4">Meiosis protein</fullName>
    </submittedName>
</protein>
<organism evidence="4 5">
    <name type="scientific">Talaromyces pinophilus</name>
    <name type="common">Penicillium pinophilum</name>
    <dbReference type="NCBI Taxonomy" id="128442"/>
    <lineage>
        <taxon>Eukaryota</taxon>
        <taxon>Fungi</taxon>
        <taxon>Dikarya</taxon>
        <taxon>Ascomycota</taxon>
        <taxon>Pezizomycotina</taxon>
        <taxon>Eurotiomycetes</taxon>
        <taxon>Eurotiomycetidae</taxon>
        <taxon>Eurotiales</taxon>
        <taxon>Trichocomaceae</taxon>
        <taxon>Talaromyces</taxon>
        <taxon>Talaromyces sect. Talaromyces</taxon>
    </lineage>
</organism>
<feature type="domain" description="Mei2-like C-terminal RNA recognition motif" evidence="3">
    <location>
        <begin position="520"/>
        <end position="573"/>
    </location>
</feature>
<feature type="region of interest" description="Disordered" evidence="2">
    <location>
        <begin position="422"/>
        <end position="442"/>
    </location>
</feature>
<proteinExistence type="predicted"/>
<dbReference type="EMBL" id="DF933837">
    <property type="protein sequence ID" value="GAM40777.1"/>
    <property type="molecule type" value="Genomic_DNA"/>
</dbReference>
<feature type="region of interest" description="Disordered" evidence="2">
    <location>
        <begin position="106"/>
        <end position="126"/>
    </location>
</feature>
<dbReference type="InterPro" id="IPR007201">
    <property type="entry name" value="Mei2-like_Rrm_C"/>
</dbReference>
<evidence type="ECO:0000313" key="4">
    <source>
        <dbReference type="EMBL" id="GAM40777.1"/>
    </source>
</evidence>
<feature type="compositionally biased region" description="Polar residues" evidence="2">
    <location>
        <begin position="12"/>
        <end position="25"/>
    </location>
</feature>
<keyword evidence="5" id="KW-1185">Reference proteome</keyword>
<feature type="compositionally biased region" description="Basic and acidic residues" evidence="2">
    <location>
        <begin position="112"/>
        <end position="123"/>
    </location>
</feature>
<evidence type="ECO:0000256" key="1">
    <source>
        <dbReference type="ARBA" id="ARBA00022884"/>
    </source>
</evidence>
<feature type="compositionally biased region" description="Basic and acidic residues" evidence="2">
    <location>
        <begin position="430"/>
        <end position="439"/>
    </location>
</feature>
<dbReference type="InterPro" id="IPR035979">
    <property type="entry name" value="RBD_domain_sf"/>
</dbReference>
<reference evidence="5" key="1">
    <citation type="journal article" date="2015" name="Genome Announc.">
        <title>Draft genome sequence of Talaromyces cellulolyticus strain Y-94, a source of lignocellulosic biomass-degrading enzymes.</title>
        <authorList>
            <person name="Fujii T."/>
            <person name="Koike H."/>
            <person name="Sawayama S."/>
            <person name="Yano S."/>
            <person name="Inoue H."/>
        </authorList>
    </citation>
    <scope>NUCLEOTIDE SEQUENCE [LARGE SCALE GENOMIC DNA]</scope>
    <source>
        <strain evidence="5">Y-94</strain>
    </source>
</reference>
<keyword evidence="1" id="KW-0694">RNA-binding</keyword>
<feature type="region of interest" description="Disordered" evidence="2">
    <location>
        <begin position="631"/>
        <end position="675"/>
    </location>
</feature>
<feature type="domain" description="Mei2-like C-terminal RNA recognition motif" evidence="3">
    <location>
        <begin position="458"/>
        <end position="502"/>
    </location>
</feature>
<dbReference type="Pfam" id="PF04059">
    <property type="entry name" value="RRM_2"/>
    <property type="match status" value="2"/>
</dbReference>
<evidence type="ECO:0000259" key="3">
    <source>
        <dbReference type="Pfam" id="PF04059"/>
    </source>
</evidence>
<gene>
    <name evidence="4" type="ORF">TCE0_041f13388</name>
</gene>
<dbReference type="Proteomes" id="UP000053095">
    <property type="component" value="Unassembled WGS sequence"/>
</dbReference>
<dbReference type="AlphaFoldDB" id="A0A6V8HFS8"/>
<feature type="region of interest" description="Disordered" evidence="2">
    <location>
        <begin position="1"/>
        <end position="27"/>
    </location>
</feature>
<evidence type="ECO:0000256" key="2">
    <source>
        <dbReference type="SAM" id="MobiDB-lite"/>
    </source>
</evidence>
<sequence>MLSERKAIAKSPHSSEGTIANTPDTKMTVYSPEELRVPISSRAQQDFRRSFDGMATFSVSPAVDPFMGSGYPHLPSASVDFHRFGFGDGKPSTSRESPVRTVNFAGLPTPHTESRPSKLHLSENDTLASPFSGSRGTLGLTSGRVESPYFPPKARAFIIEGVSPAISHLTVAGIFSRRDFGSIQGPYLSELKSLGKFIVAFTDLRDTQRALDKIELTHPEWRAIPLLARECAQESHGLVGGISDFEGQIAISVFIHGHNDVDVASLVQGLVKGFGALISFKIPFLQADNIKKFFVEFCDTTDATNTVAALNGAIIEVSQNIHLLLSFISLDSGLTLFPLSPQNLKLEAKHVRPDVESTSGSLLQQFMNIYDNVSPKKASPYQIGGCSRDHSYVLSPTGRSIVPADDISDIMGILSPVQKMSSLDSMPQHSDGRLSDQRPKHPQNVVDVSRIRKGLDVRTTIMLRNIPNKVDLSLLKAIVDETSFGKYDFMYLRIDFANNCKLVQSLRLRGDSPSDRDFNSVGYAFINFEDPLDIIDFVETRAGHTWNCFNSDKVAEVSYATIQGRDCLIQKFRNSSVMLEDPSFRPKLFYTGPGPSAGTEEPFPGPNNMSKMRRSVENAEQVGLFAPRMSREGRRGHTLRGDLPTPLRHRASPPHRQALSGMSPLTSPLALRRGI</sequence>